<organism evidence="1 2">
    <name type="scientific">Limimonas halophila</name>
    <dbReference type="NCBI Taxonomy" id="1082479"/>
    <lineage>
        <taxon>Bacteria</taxon>
        <taxon>Pseudomonadati</taxon>
        <taxon>Pseudomonadota</taxon>
        <taxon>Alphaproteobacteria</taxon>
        <taxon>Rhodospirillales</taxon>
        <taxon>Rhodovibrionaceae</taxon>
        <taxon>Limimonas</taxon>
    </lineage>
</organism>
<dbReference type="OrthoDB" id="9790023at2"/>
<dbReference type="SUPFAM" id="SSF102588">
    <property type="entry name" value="LmbE-like"/>
    <property type="match status" value="1"/>
</dbReference>
<accession>A0A1G7RUZ8</accession>
<gene>
    <name evidence="1" type="ORF">SAMN05216241_1066</name>
</gene>
<proteinExistence type="predicted"/>
<name>A0A1G7RUZ8_9PROT</name>
<evidence type="ECO:0000313" key="1">
    <source>
        <dbReference type="EMBL" id="SDG14571.1"/>
    </source>
</evidence>
<dbReference type="InterPro" id="IPR024078">
    <property type="entry name" value="LmbE-like_dom_sf"/>
</dbReference>
<keyword evidence="2" id="KW-1185">Reference proteome</keyword>
<dbReference type="EMBL" id="FNCE01000006">
    <property type="protein sequence ID" value="SDG14571.1"/>
    <property type="molecule type" value="Genomic_DNA"/>
</dbReference>
<dbReference type="Pfam" id="PF02585">
    <property type="entry name" value="PIG-L"/>
    <property type="match status" value="1"/>
</dbReference>
<dbReference type="InterPro" id="IPR003737">
    <property type="entry name" value="GlcNAc_PI_deacetylase-related"/>
</dbReference>
<dbReference type="RefSeq" id="WP_090019936.1">
    <property type="nucleotide sequence ID" value="NZ_FNCE01000006.1"/>
</dbReference>
<reference evidence="1 2" key="1">
    <citation type="submission" date="2016-10" db="EMBL/GenBank/DDBJ databases">
        <authorList>
            <person name="de Groot N.N."/>
        </authorList>
    </citation>
    <scope>NUCLEOTIDE SEQUENCE [LARGE SCALE GENOMIC DNA]</scope>
    <source>
        <strain evidence="1 2">DSM 25584</strain>
    </source>
</reference>
<dbReference type="AlphaFoldDB" id="A0A1G7RUZ8"/>
<sequence length="255" mass="28915">MQTDPTILDDCTVVMAHPDDECLWASSAVARSRQVVLCYGNIGSQPGLSQRRQAAMQAFPLANTTFLAVPESEVFSTAAWPLPGETWAGLRCRRNNDTYESNCERLIALLREHLRGVKTVVTHNPWGEYGHEEHVQVFRAVMRLQQEFGFSVLVSGYCSNLTVLLAQRHLGRFSDCLAHQPTDMKIAKTLRDHYIKHGCWTWFKDYAWPDYEHFFVVDPAAASAKRPQTPTIQPLMFVQLPAPMRVSFTLDPFTS</sequence>
<dbReference type="Gene3D" id="3.40.50.10320">
    <property type="entry name" value="LmbE-like"/>
    <property type="match status" value="1"/>
</dbReference>
<protein>
    <submittedName>
        <fullName evidence="1">GlcNAc-PI de-N-acetylase</fullName>
    </submittedName>
</protein>
<dbReference type="STRING" id="1082479.SAMN05216241_1066"/>
<evidence type="ECO:0000313" key="2">
    <source>
        <dbReference type="Proteomes" id="UP000199415"/>
    </source>
</evidence>
<dbReference type="Proteomes" id="UP000199415">
    <property type="component" value="Unassembled WGS sequence"/>
</dbReference>